<dbReference type="Proteomes" id="UP000004668">
    <property type="component" value="Unassembled WGS sequence"/>
</dbReference>
<accession>T5LSY1</accession>
<gene>
    <name evidence="1" type="ORF">HMPREF0059_02651</name>
</gene>
<reference evidence="2" key="1">
    <citation type="submission" date="2010-02" db="EMBL/GenBank/DDBJ databases">
        <title>The Genome Sequence of Prevotella oris strain C735.</title>
        <authorList>
            <consortium name="The Broad Institute Genome Sequencing Platform"/>
            <person name="Ward D."/>
            <person name="Feldgarden M."/>
            <person name="Earl A."/>
            <person name="Young S.K."/>
            <person name="Zeng Q."/>
            <person name="Koehrsen M."/>
            <person name="Alvarado L."/>
            <person name="Berlin A."/>
            <person name="Bochicchio J."/>
            <person name="Borenstein D."/>
            <person name="Chapman S.B."/>
            <person name="Chen Z."/>
            <person name="Engels R."/>
            <person name="Freedman E."/>
            <person name="Gellesch M."/>
            <person name="Goldberg J."/>
            <person name="Griggs A."/>
            <person name="Gujja S."/>
            <person name="Heilman E."/>
            <person name="Heiman D."/>
            <person name="Hepburn T."/>
            <person name="Howarth C."/>
            <person name="Jen D."/>
            <person name="Larson L."/>
            <person name="Mehta T."/>
            <person name="Park D."/>
            <person name="Pearson M."/>
            <person name="Roberts A."/>
            <person name="Saif S."/>
            <person name="Shea T."/>
            <person name="Shenoy N."/>
            <person name="Sisk P."/>
            <person name="Stolte C."/>
            <person name="Sykes S."/>
            <person name="Thomson T."/>
            <person name="Walk T."/>
            <person name="White J."/>
            <person name="Yandava C."/>
            <person name="Sibley C.D."/>
            <person name="Field T.R."/>
            <person name="Grinwis M."/>
            <person name="Eshaghurshan C.S."/>
            <person name="Surette M.G."/>
            <person name="Haas B."/>
            <person name="Nusbaum C."/>
            <person name="Birren B."/>
        </authorList>
    </citation>
    <scope>NUCLEOTIDE SEQUENCE [LARGE SCALE GENOMIC DNA]</scope>
    <source>
        <strain evidence="2">C505</strain>
    </source>
</reference>
<protein>
    <submittedName>
        <fullName evidence="1">Uncharacterized protein</fullName>
    </submittedName>
</protein>
<reference evidence="1 2" key="2">
    <citation type="submission" date="2011-10" db="EMBL/GenBank/DDBJ databases">
        <title>The Genome Sequence of Actinomyces viscosus C505.</title>
        <authorList>
            <consortium name="The Broad Institute Genome Sequencing Platform"/>
            <consortium name="The Broad Institute Genome Sequencing Center for Infectious Disease"/>
            <person name="Earl A."/>
            <person name="Ward D."/>
            <person name="Feldgarden M."/>
            <person name="Gevers D."/>
            <person name="Sibley C.D."/>
            <person name="Field T.R."/>
            <person name="Grinwis M."/>
            <person name="Eshaghurshan C.S."/>
            <person name="Surette M.G."/>
            <person name="Young S.K."/>
            <person name="Zeng Q."/>
            <person name="Gargeya S."/>
            <person name="Fitzgerald M."/>
            <person name="Haas B."/>
            <person name="Abouelleil A."/>
            <person name="Alvarado L."/>
            <person name="Arachchi H.M."/>
            <person name="Berlin A."/>
            <person name="Brown A."/>
            <person name="Chapman S.B."/>
            <person name="Chen Z."/>
            <person name="Dunbar C."/>
            <person name="Freedman E."/>
            <person name="Gearin G."/>
            <person name="Goldberg J."/>
            <person name="Griggs A."/>
            <person name="Gujja S."/>
            <person name="Heiman D."/>
            <person name="Howarth C."/>
            <person name="Larson L."/>
            <person name="Lui A."/>
            <person name="MacDonald P.J.P."/>
            <person name="Montmayeur A."/>
            <person name="Murphy C."/>
            <person name="Neiman D."/>
            <person name="Pearson M."/>
            <person name="Priest M."/>
            <person name="Roberts A."/>
            <person name="Saif S."/>
            <person name="Shea T."/>
            <person name="Shenoy N."/>
            <person name="Sisk P."/>
            <person name="Stolte C."/>
            <person name="Sykes S."/>
            <person name="Wortman J."/>
            <person name="Nusbaum C."/>
            <person name="Birren B."/>
        </authorList>
    </citation>
    <scope>NUCLEOTIDE SEQUENCE [LARGE SCALE GENOMIC DNA]</scope>
    <source>
        <strain evidence="1 2">C505</strain>
    </source>
</reference>
<sequence>MYLRIFWESSCGICFVFLGLENVFSKEGNIVNL</sequence>
<evidence type="ECO:0000313" key="2">
    <source>
        <dbReference type="Proteomes" id="UP000004668"/>
    </source>
</evidence>
<comment type="caution">
    <text evidence="1">The sequence shown here is derived from an EMBL/GenBank/DDBJ whole genome shotgun (WGS) entry which is preliminary data.</text>
</comment>
<dbReference type="AlphaFoldDB" id="T5LSY1"/>
<dbReference type="HOGENOM" id="CLU_3380125_0_0_11"/>
<dbReference type="EMBL" id="ACRE02000025">
    <property type="protein sequence ID" value="EQM96878.1"/>
    <property type="molecule type" value="Genomic_DNA"/>
</dbReference>
<evidence type="ECO:0000313" key="1">
    <source>
        <dbReference type="EMBL" id="EQM96878.1"/>
    </source>
</evidence>
<organism evidence="1 2">
    <name type="scientific">Actinomyces viscosus C505</name>
    <dbReference type="NCBI Taxonomy" id="562973"/>
    <lineage>
        <taxon>Bacteria</taxon>
        <taxon>Bacillati</taxon>
        <taxon>Actinomycetota</taxon>
        <taxon>Actinomycetes</taxon>
        <taxon>Actinomycetales</taxon>
        <taxon>Actinomycetaceae</taxon>
        <taxon>Actinomyces</taxon>
    </lineage>
</organism>
<name>T5LSY1_ACTVI</name>
<proteinExistence type="predicted"/>